<dbReference type="AlphaFoldDB" id="A0A0F5JV25"/>
<evidence type="ECO:0000256" key="1">
    <source>
        <dbReference type="SAM" id="SignalP"/>
    </source>
</evidence>
<proteinExistence type="predicted"/>
<name>A0A0F5JV25_9BURK</name>
<protein>
    <recommendedName>
        <fullName evidence="4">ABC transporter substrate-binding protein</fullName>
    </recommendedName>
</protein>
<evidence type="ECO:0000313" key="2">
    <source>
        <dbReference type="EMBL" id="KKB61703.1"/>
    </source>
</evidence>
<dbReference type="PATRIC" id="fig|28092.6.peg.5127"/>
<gene>
    <name evidence="2" type="ORF">WM40_21780</name>
</gene>
<dbReference type="SUPFAM" id="SSF53850">
    <property type="entry name" value="Periplasmic binding protein-like II"/>
    <property type="match status" value="1"/>
</dbReference>
<dbReference type="PROSITE" id="PS51318">
    <property type="entry name" value="TAT"/>
    <property type="match status" value="1"/>
</dbReference>
<feature type="signal peptide" evidence="1">
    <location>
        <begin position="1"/>
        <end position="32"/>
    </location>
</feature>
<dbReference type="Proteomes" id="UP000033618">
    <property type="component" value="Unassembled WGS sequence"/>
</dbReference>
<feature type="chain" id="PRO_5002490115" description="ABC transporter substrate-binding protein" evidence="1">
    <location>
        <begin position="33"/>
        <end position="357"/>
    </location>
</feature>
<dbReference type="EMBL" id="LAQU01000034">
    <property type="protein sequence ID" value="KKB61703.1"/>
    <property type="molecule type" value="Genomic_DNA"/>
</dbReference>
<dbReference type="Pfam" id="PF13379">
    <property type="entry name" value="NMT1_2"/>
    <property type="match status" value="1"/>
</dbReference>
<reference evidence="2 3" key="1">
    <citation type="submission" date="2015-03" db="EMBL/GenBank/DDBJ databases">
        <title>Draft Genome Sequence of Burkholderia andropogonis type strain ICMP2807, isolated from Sorghum bicolor.</title>
        <authorList>
            <person name="Lopes-Santos L."/>
            <person name="Castro D.B."/>
            <person name="Ottoboni L.M."/>
            <person name="Park D."/>
            <person name="Weirc B.S."/>
            <person name="Destefano S.A."/>
        </authorList>
    </citation>
    <scope>NUCLEOTIDE SEQUENCE [LARGE SCALE GENOMIC DNA]</scope>
    <source>
        <strain evidence="2 3">ICMP2807</strain>
    </source>
</reference>
<dbReference type="PANTHER" id="PTHR30024">
    <property type="entry name" value="ALIPHATIC SULFONATES-BINDING PROTEIN-RELATED"/>
    <property type="match status" value="1"/>
</dbReference>
<organism evidence="2 3">
    <name type="scientific">Robbsia andropogonis</name>
    <dbReference type="NCBI Taxonomy" id="28092"/>
    <lineage>
        <taxon>Bacteria</taxon>
        <taxon>Pseudomonadati</taxon>
        <taxon>Pseudomonadota</taxon>
        <taxon>Betaproteobacteria</taxon>
        <taxon>Burkholderiales</taxon>
        <taxon>Burkholderiaceae</taxon>
        <taxon>Robbsia</taxon>
    </lineage>
</organism>
<dbReference type="OrthoDB" id="6545503at2"/>
<evidence type="ECO:0000313" key="3">
    <source>
        <dbReference type="Proteomes" id="UP000033618"/>
    </source>
</evidence>
<dbReference type="InterPro" id="IPR006311">
    <property type="entry name" value="TAT_signal"/>
</dbReference>
<dbReference type="STRING" id="28092.WM40_21780"/>
<dbReference type="Gene3D" id="3.40.190.10">
    <property type="entry name" value="Periplasmic binding protein-like II"/>
    <property type="match status" value="2"/>
</dbReference>
<comment type="caution">
    <text evidence="2">The sequence shown here is derived from an EMBL/GenBank/DDBJ whole genome shotgun (WGS) entry which is preliminary data.</text>
</comment>
<evidence type="ECO:0008006" key="4">
    <source>
        <dbReference type="Google" id="ProtNLM"/>
    </source>
</evidence>
<sequence>MSLSNNTLLSRRRALATLMSGTVVLATGRAFATDDMADMAMHGAPFPDLGPLPPRPQTLRKVTLAWNENAICTAAVPVAIKQEIFTRYGLSVDFVNFSGSTDQLLEAIATGKADGAVGMALRWLKPLDQGFDVKLVAGLHGGCMRLLSNSTGGVKSLPDLKGKAIGTSDLASPDKAFFSILLKQAGLNPDSDVTWRAFPGDLLPIALQRGEVAAICGGDPLAWEFRKQHDLHQIATNMDGAYAHRTCCVIGVRGQLLRKEPYIANALVRSILEGGRVVGEHPAVAAAVFSRYAPKVPVEDLTAMLKEHAHHDQQIGTVFQEQIAAYAQDLKTIGVFSDGLNAQKFAQRVTSDPFRAA</sequence>
<keyword evidence="1" id="KW-0732">Signal</keyword>
<dbReference type="PANTHER" id="PTHR30024:SF21">
    <property type="entry name" value="ABC TRANSPORTER SUBSTRATE-BINDING PROTEIN"/>
    <property type="match status" value="1"/>
</dbReference>
<accession>A0A0F5JV25</accession>
<keyword evidence="3" id="KW-1185">Reference proteome</keyword>